<evidence type="ECO:0000256" key="2">
    <source>
        <dbReference type="ARBA" id="ARBA00023163"/>
    </source>
</evidence>
<reference evidence="3" key="1">
    <citation type="submission" date="2023-05" db="EMBL/GenBank/DDBJ databases">
        <authorList>
            <person name="Huff M."/>
        </authorList>
    </citation>
    <scope>NUCLEOTIDE SEQUENCE</scope>
</reference>
<evidence type="ECO:0000313" key="3">
    <source>
        <dbReference type="EMBL" id="CAI9782365.1"/>
    </source>
</evidence>
<gene>
    <name evidence="3" type="ORF">FPE_LOCUS29795</name>
</gene>
<dbReference type="AlphaFoldDB" id="A0AAD2EC65"/>
<accession>A0AAD2EC65</accession>
<keyword evidence="1" id="KW-0805">Transcription regulation</keyword>
<dbReference type="PANTHER" id="PTHR31636">
    <property type="entry name" value="OSJNBA0084A10.13 PROTEIN-RELATED"/>
    <property type="match status" value="1"/>
</dbReference>
<dbReference type="Proteomes" id="UP000834106">
    <property type="component" value="Chromosome 19"/>
</dbReference>
<name>A0AAD2EC65_9LAMI</name>
<protein>
    <submittedName>
        <fullName evidence="3">Uncharacterized protein</fullName>
    </submittedName>
</protein>
<sequence>MDSESSLHHLINAYGEATENGQQELARVIVNIDKKSNSLGKTMERVAFHLFQLKQNQGEYLRQESLRNFRAAFKALYQGIPYGIIVHFVANSAILEAMPEYAETIHIVDFYIGEGIRWPPVIEAISRMHKALRFTLIKSEDECSSPCWDIEDTKQQLQDHAREHGLKLKIDRKSVSDLAIEITRTKKRG</sequence>
<dbReference type="EMBL" id="OU503054">
    <property type="protein sequence ID" value="CAI9782365.1"/>
    <property type="molecule type" value="Genomic_DNA"/>
</dbReference>
<keyword evidence="4" id="KW-1185">Reference proteome</keyword>
<dbReference type="Pfam" id="PF03514">
    <property type="entry name" value="GRAS"/>
    <property type="match status" value="1"/>
</dbReference>
<keyword evidence="2" id="KW-0804">Transcription</keyword>
<dbReference type="InterPro" id="IPR005202">
    <property type="entry name" value="TF_GRAS"/>
</dbReference>
<evidence type="ECO:0000256" key="1">
    <source>
        <dbReference type="ARBA" id="ARBA00023015"/>
    </source>
</evidence>
<organism evidence="3 4">
    <name type="scientific">Fraxinus pennsylvanica</name>
    <dbReference type="NCBI Taxonomy" id="56036"/>
    <lineage>
        <taxon>Eukaryota</taxon>
        <taxon>Viridiplantae</taxon>
        <taxon>Streptophyta</taxon>
        <taxon>Embryophyta</taxon>
        <taxon>Tracheophyta</taxon>
        <taxon>Spermatophyta</taxon>
        <taxon>Magnoliopsida</taxon>
        <taxon>eudicotyledons</taxon>
        <taxon>Gunneridae</taxon>
        <taxon>Pentapetalae</taxon>
        <taxon>asterids</taxon>
        <taxon>lamiids</taxon>
        <taxon>Lamiales</taxon>
        <taxon>Oleaceae</taxon>
        <taxon>Oleeae</taxon>
        <taxon>Fraxinus</taxon>
    </lineage>
</organism>
<proteinExistence type="predicted"/>
<evidence type="ECO:0000313" key="4">
    <source>
        <dbReference type="Proteomes" id="UP000834106"/>
    </source>
</evidence>